<evidence type="ECO:0000256" key="1">
    <source>
        <dbReference type="SAM" id="MobiDB-lite"/>
    </source>
</evidence>
<evidence type="ECO:0000313" key="3">
    <source>
        <dbReference type="Proteomes" id="UP000005561"/>
    </source>
</evidence>
<dbReference type="STRING" id="168384.SAMN05660368_01345"/>
<dbReference type="Proteomes" id="UP000005561">
    <property type="component" value="Unassembled WGS sequence"/>
</dbReference>
<feature type="compositionally biased region" description="Basic and acidic residues" evidence="1">
    <location>
        <begin position="32"/>
        <end position="50"/>
    </location>
</feature>
<sequence>MRSNKKQYDDDDGRIIADMSALSPGGGRKRFASPEKEQEESGREERPWEDTFTKEERRMYTLGALKAALLIAMVFIIGLGLVTAFLLFLWS</sequence>
<name>C6LB77_9FIRM</name>
<gene>
    <name evidence="2" type="ORF">BRYFOR_05872</name>
</gene>
<evidence type="ECO:0000313" key="2">
    <source>
        <dbReference type="EMBL" id="EET62208.1"/>
    </source>
</evidence>
<dbReference type="EMBL" id="ACCL02000003">
    <property type="protein sequence ID" value="EET62208.1"/>
    <property type="molecule type" value="Genomic_DNA"/>
</dbReference>
<reference evidence="2" key="1">
    <citation type="submission" date="2009-07" db="EMBL/GenBank/DDBJ databases">
        <authorList>
            <person name="Weinstock G."/>
            <person name="Sodergren E."/>
            <person name="Clifton S."/>
            <person name="Fulton L."/>
            <person name="Fulton B."/>
            <person name="Courtney L."/>
            <person name="Fronick C."/>
            <person name="Harrison M."/>
            <person name="Strong C."/>
            <person name="Farmer C."/>
            <person name="Delahaunty K."/>
            <person name="Markovic C."/>
            <person name="Hall O."/>
            <person name="Minx P."/>
            <person name="Tomlinson C."/>
            <person name="Mitreva M."/>
            <person name="Nelson J."/>
            <person name="Hou S."/>
            <person name="Wollam A."/>
            <person name="Pepin K.H."/>
            <person name="Johnson M."/>
            <person name="Bhonagiri V."/>
            <person name="Nash W.E."/>
            <person name="Warren W."/>
            <person name="Chinwalla A."/>
            <person name="Mardis E.R."/>
            <person name="Wilson R.K."/>
        </authorList>
    </citation>
    <scope>NUCLEOTIDE SEQUENCE [LARGE SCALE GENOMIC DNA]</scope>
    <source>
        <strain evidence="2">DSM 14469</strain>
    </source>
</reference>
<comment type="caution">
    <text evidence="2">The sequence shown here is derived from an EMBL/GenBank/DDBJ whole genome shotgun (WGS) entry which is preliminary data.</text>
</comment>
<dbReference type="RefSeq" id="WP_006860669.1">
    <property type="nucleotide sequence ID" value="NZ_ACCL02000003.1"/>
</dbReference>
<proteinExistence type="predicted"/>
<dbReference type="AlphaFoldDB" id="C6LB77"/>
<keyword evidence="3" id="KW-1185">Reference proteome</keyword>
<accession>C6LB77</accession>
<protein>
    <submittedName>
        <fullName evidence="2">Uncharacterized protein</fullName>
    </submittedName>
</protein>
<feature type="region of interest" description="Disordered" evidence="1">
    <location>
        <begin position="1"/>
        <end position="50"/>
    </location>
</feature>
<organism evidence="2 3">
    <name type="scientific">Marvinbryantia formatexigens DSM 14469</name>
    <dbReference type="NCBI Taxonomy" id="478749"/>
    <lineage>
        <taxon>Bacteria</taxon>
        <taxon>Bacillati</taxon>
        <taxon>Bacillota</taxon>
        <taxon>Clostridia</taxon>
        <taxon>Lachnospirales</taxon>
        <taxon>Lachnospiraceae</taxon>
        <taxon>Marvinbryantia</taxon>
    </lineage>
</organism>